<dbReference type="GO" id="GO:0005886">
    <property type="term" value="C:plasma membrane"/>
    <property type="evidence" value="ECO:0007669"/>
    <property type="project" value="UniProtKB-SubCell"/>
</dbReference>
<keyword evidence="5" id="KW-1003">Cell membrane</keyword>
<evidence type="ECO:0000256" key="10">
    <source>
        <dbReference type="ARBA" id="ARBA00022989"/>
    </source>
</evidence>
<comment type="caution">
    <text evidence="16">The sequence shown here is derived from an EMBL/GenBank/DDBJ whole genome shotgun (WGS) entry which is preliminary data.</text>
</comment>
<gene>
    <name evidence="16" type="ORF">E4L96_08445</name>
</gene>
<feature type="transmembrane region" description="Helical" evidence="13">
    <location>
        <begin position="239"/>
        <end position="259"/>
    </location>
</feature>
<organism evidence="16 17">
    <name type="scientific">Zemynaea arenosa</name>
    <dbReference type="NCBI Taxonomy" id="2561931"/>
    <lineage>
        <taxon>Bacteria</taxon>
        <taxon>Pseudomonadati</taxon>
        <taxon>Pseudomonadota</taxon>
        <taxon>Betaproteobacteria</taxon>
        <taxon>Burkholderiales</taxon>
        <taxon>Oxalobacteraceae</taxon>
        <taxon>Telluria group</taxon>
        <taxon>Zemynaea</taxon>
    </lineage>
</organism>
<dbReference type="GO" id="GO:0036397">
    <property type="term" value="F:formate dehydrogenase (quinone) activity"/>
    <property type="evidence" value="ECO:0007669"/>
    <property type="project" value="TreeGrafter"/>
</dbReference>
<dbReference type="PANTHER" id="PTHR30074">
    <property type="entry name" value="FORMATE DEHYDROGENASE, NITRATE-INDUCIBLE, CYTOCHROME B556 FDN SUBUNIT"/>
    <property type="match status" value="1"/>
</dbReference>
<evidence type="ECO:0000256" key="4">
    <source>
        <dbReference type="ARBA" id="ARBA00022448"/>
    </source>
</evidence>
<proteinExistence type="inferred from homology"/>
<keyword evidence="11" id="KW-0408">Iron</keyword>
<evidence type="ECO:0000259" key="15">
    <source>
        <dbReference type="Pfam" id="PF01292"/>
    </source>
</evidence>
<name>A0A4Y9SIL3_9BURK</name>
<feature type="chain" id="PRO_5021196167" evidence="14">
    <location>
        <begin position="23"/>
        <end position="344"/>
    </location>
</feature>
<evidence type="ECO:0000313" key="17">
    <source>
        <dbReference type="Proteomes" id="UP000298438"/>
    </source>
</evidence>
<evidence type="ECO:0000256" key="1">
    <source>
        <dbReference type="ARBA" id="ARBA00001971"/>
    </source>
</evidence>
<dbReference type="AlphaFoldDB" id="A0A4Y9SIL3"/>
<evidence type="ECO:0000256" key="7">
    <source>
        <dbReference type="ARBA" id="ARBA00022692"/>
    </source>
</evidence>
<evidence type="ECO:0000256" key="9">
    <source>
        <dbReference type="ARBA" id="ARBA00022982"/>
    </source>
</evidence>
<accession>A0A4Y9SIL3</accession>
<dbReference type="GO" id="GO:0009055">
    <property type="term" value="F:electron transfer activity"/>
    <property type="evidence" value="ECO:0007669"/>
    <property type="project" value="InterPro"/>
</dbReference>
<keyword evidence="7 13" id="KW-0812">Transmembrane</keyword>
<keyword evidence="6" id="KW-0349">Heme</keyword>
<evidence type="ECO:0000256" key="3">
    <source>
        <dbReference type="ARBA" id="ARBA00010747"/>
    </source>
</evidence>
<dbReference type="InterPro" id="IPR011577">
    <property type="entry name" value="Cyt_b561_bac/Ni-Hgenase"/>
</dbReference>
<feature type="transmembrane region" description="Helical" evidence="13">
    <location>
        <begin position="182"/>
        <end position="203"/>
    </location>
</feature>
<reference evidence="16 17" key="1">
    <citation type="submission" date="2019-03" db="EMBL/GenBank/DDBJ databases">
        <title>Draft Genome Sequence of Massilia arenosa sp. nov., a Novel Massilia Species Isolated from a Sandy-loam Maize Soil.</title>
        <authorList>
            <person name="Raths R."/>
            <person name="Peta V."/>
            <person name="Bucking H."/>
        </authorList>
    </citation>
    <scope>NUCLEOTIDE SEQUENCE [LARGE SCALE GENOMIC DNA]</scope>
    <source>
        <strain evidence="16 17">MC02</strain>
    </source>
</reference>
<evidence type="ECO:0000256" key="8">
    <source>
        <dbReference type="ARBA" id="ARBA00022723"/>
    </source>
</evidence>
<dbReference type="GO" id="GO:0022904">
    <property type="term" value="P:respiratory electron transport chain"/>
    <property type="evidence" value="ECO:0007669"/>
    <property type="project" value="InterPro"/>
</dbReference>
<feature type="transmembrane region" description="Helical" evidence="13">
    <location>
        <begin position="93"/>
        <end position="118"/>
    </location>
</feature>
<dbReference type="GO" id="GO:0015944">
    <property type="term" value="P:formate oxidation"/>
    <property type="evidence" value="ECO:0007669"/>
    <property type="project" value="TreeGrafter"/>
</dbReference>
<comment type="subcellular location">
    <subcellularLocation>
        <location evidence="2">Cell membrane</location>
        <topology evidence="2">Multi-pass membrane protein</topology>
    </subcellularLocation>
</comment>
<dbReference type="EMBL" id="SPVF01000112">
    <property type="protein sequence ID" value="TFW22042.1"/>
    <property type="molecule type" value="Genomic_DNA"/>
</dbReference>
<keyword evidence="8" id="KW-0479">Metal-binding</keyword>
<keyword evidence="10 13" id="KW-1133">Transmembrane helix</keyword>
<dbReference type="Gene3D" id="1.20.950.20">
    <property type="entry name" value="Transmembrane di-heme cytochromes, Chain C"/>
    <property type="match status" value="1"/>
</dbReference>
<keyword evidence="9" id="KW-0249">Electron transport</keyword>
<feature type="transmembrane region" description="Helical" evidence="13">
    <location>
        <begin position="279"/>
        <end position="299"/>
    </location>
</feature>
<evidence type="ECO:0000256" key="6">
    <source>
        <dbReference type="ARBA" id="ARBA00022617"/>
    </source>
</evidence>
<dbReference type="InterPro" id="IPR016174">
    <property type="entry name" value="Di-haem_cyt_TM"/>
</dbReference>
<evidence type="ECO:0000256" key="14">
    <source>
        <dbReference type="SAM" id="SignalP"/>
    </source>
</evidence>
<dbReference type="GO" id="GO:0008863">
    <property type="term" value="F:formate dehydrogenase (NAD+) activity"/>
    <property type="evidence" value="ECO:0007669"/>
    <property type="project" value="InterPro"/>
</dbReference>
<dbReference type="GO" id="GO:0009326">
    <property type="term" value="C:formate dehydrogenase complex"/>
    <property type="evidence" value="ECO:0007669"/>
    <property type="project" value="InterPro"/>
</dbReference>
<feature type="transmembrane region" description="Helical" evidence="13">
    <location>
        <begin position="139"/>
        <end position="159"/>
    </location>
</feature>
<keyword evidence="14" id="KW-0732">Signal</keyword>
<sequence>MTRLWKILWLALLLAVAGLASAEVPDKKAKPAYAEEQTILQAEQGTKEGGFLHAQSGRVHMDRHYLGQYGSTEGTVLVQRGGNTWRVLRNGPLAAVSGTLILVVPLLLFGFYVAVGPARMEHPATGRRIMRFDSWDRTVHWATAISFLIMAVTGIIILFGKNFLLPWMGHDVFSWVAIISKYLHNFIGPLFVVCSVIMFFTYLHRNFLRQSDWYWFRKGGGLFTQEHIPAGFFNAGEKAWFWLGVTGLGLVMSVSGLVLDFTSLGQTRYILQIADYFHLAGATLYIAAAIGHIFIGTLGTPGAYEGMRHGYVDEEWARTHHRLWYEDVKAASKDAPRGAQGDRL</sequence>
<dbReference type="GO" id="GO:0009061">
    <property type="term" value="P:anaerobic respiration"/>
    <property type="evidence" value="ECO:0007669"/>
    <property type="project" value="TreeGrafter"/>
</dbReference>
<keyword evidence="12 13" id="KW-0472">Membrane</keyword>
<dbReference type="InterPro" id="IPR051817">
    <property type="entry name" value="FDH_cytochrome_b556_subunit"/>
</dbReference>
<keyword evidence="17" id="KW-1185">Reference proteome</keyword>
<evidence type="ECO:0000256" key="2">
    <source>
        <dbReference type="ARBA" id="ARBA00004651"/>
    </source>
</evidence>
<dbReference type="Proteomes" id="UP000298438">
    <property type="component" value="Unassembled WGS sequence"/>
</dbReference>
<dbReference type="Pfam" id="PF01292">
    <property type="entry name" value="Ni_hydr_CYTB"/>
    <property type="match status" value="1"/>
</dbReference>
<comment type="cofactor">
    <cofactor evidence="1">
        <name>heme</name>
        <dbReference type="ChEBI" id="CHEBI:30413"/>
    </cofactor>
</comment>
<feature type="signal peptide" evidence="14">
    <location>
        <begin position="1"/>
        <end position="22"/>
    </location>
</feature>
<feature type="domain" description="Cytochrome b561 bacterial/Ni-hydrogenase" evidence="15">
    <location>
        <begin position="131"/>
        <end position="302"/>
    </location>
</feature>
<dbReference type="NCBIfam" id="TIGR01583">
    <property type="entry name" value="formate-DH-gamm"/>
    <property type="match status" value="1"/>
</dbReference>
<keyword evidence="4" id="KW-0813">Transport</keyword>
<dbReference type="InterPro" id="IPR006471">
    <property type="entry name" value="Formate_DH_gsu"/>
</dbReference>
<evidence type="ECO:0000256" key="11">
    <source>
        <dbReference type="ARBA" id="ARBA00023004"/>
    </source>
</evidence>
<evidence type="ECO:0000256" key="5">
    <source>
        <dbReference type="ARBA" id="ARBA00022475"/>
    </source>
</evidence>
<evidence type="ECO:0000256" key="13">
    <source>
        <dbReference type="SAM" id="Phobius"/>
    </source>
</evidence>
<dbReference type="GO" id="GO:0046872">
    <property type="term" value="F:metal ion binding"/>
    <property type="evidence" value="ECO:0007669"/>
    <property type="project" value="UniProtKB-KW"/>
</dbReference>
<comment type="similarity">
    <text evidence="3">Belongs to the formate dehydrogenase gamma subunit family.</text>
</comment>
<evidence type="ECO:0000313" key="16">
    <source>
        <dbReference type="EMBL" id="TFW22042.1"/>
    </source>
</evidence>
<protein>
    <submittedName>
        <fullName evidence="16">Formate dehydrogenase subunit gamma</fullName>
    </submittedName>
</protein>
<evidence type="ECO:0000256" key="12">
    <source>
        <dbReference type="ARBA" id="ARBA00023136"/>
    </source>
</evidence>
<dbReference type="PANTHER" id="PTHR30074:SF6">
    <property type="entry name" value="FORMATE DEHYDROGENASE GAMMA SUBUNIT"/>
    <property type="match status" value="1"/>
</dbReference>
<dbReference type="SUPFAM" id="SSF81342">
    <property type="entry name" value="Transmembrane di-heme cytochromes"/>
    <property type="match status" value="1"/>
</dbReference>
<dbReference type="RefSeq" id="WP_135206775.1">
    <property type="nucleotide sequence ID" value="NZ_SPVF01000112.1"/>
</dbReference>
<dbReference type="OrthoDB" id="9790598at2"/>